<reference evidence="1 2" key="1">
    <citation type="submission" date="2016-10" db="EMBL/GenBank/DDBJ databases">
        <title>Arsenicibacter rosenii gen. nov., sp. nov., an efficient arsenic-methylating bacterium isolated from an arsenic-contaminated paddy soil.</title>
        <authorList>
            <person name="Huang K."/>
        </authorList>
    </citation>
    <scope>NUCLEOTIDE SEQUENCE [LARGE SCALE GENOMIC DNA]</scope>
    <source>
        <strain evidence="1 2">SM-1</strain>
    </source>
</reference>
<dbReference type="RefSeq" id="WP_071505744.1">
    <property type="nucleotide sequence ID" value="NZ_MORL01000020.1"/>
</dbReference>
<dbReference type="AlphaFoldDB" id="A0A1S2VDA2"/>
<accession>A0A1S2VDA2</accession>
<sequence>MNINVKKISELDFRNLKIPTLFEDEPIDRAFGIVSNGRAEYKIGWQSEDIKPVVKCINVLLCSIGIDLVFVIFDFSTGEVLKKVYLDYYFYDIIIHKELLFVITQLEVIRIITTDFSLNKTYSLPDYIENFKIEKGILVIKCIGGDIVYVQ</sequence>
<dbReference type="EMBL" id="MORL01000020">
    <property type="protein sequence ID" value="OIN56672.1"/>
    <property type="molecule type" value="Genomic_DNA"/>
</dbReference>
<dbReference type="OrthoDB" id="1069168at2"/>
<keyword evidence="2" id="KW-1185">Reference proteome</keyword>
<evidence type="ECO:0000313" key="2">
    <source>
        <dbReference type="Proteomes" id="UP000181790"/>
    </source>
</evidence>
<name>A0A1S2VDA2_9BACT</name>
<protein>
    <submittedName>
        <fullName evidence="1">Uncharacterized protein</fullName>
    </submittedName>
</protein>
<comment type="caution">
    <text evidence="1">The sequence shown here is derived from an EMBL/GenBank/DDBJ whole genome shotgun (WGS) entry which is preliminary data.</text>
</comment>
<organism evidence="1 2">
    <name type="scientific">Arsenicibacter rosenii</name>
    <dbReference type="NCBI Taxonomy" id="1750698"/>
    <lineage>
        <taxon>Bacteria</taxon>
        <taxon>Pseudomonadati</taxon>
        <taxon>Bacteroidota</taxon>
        <taxon>Cytophagia</taxon>
        <taxon>Cytophagales</taxon>
        <taxon>Spirosomataceae</taxon>
        <taxon>Arsenicibacter</taxon>
    </lineage>
</organism>
<gene>
    <name evidence="1" type="ORF">BLX24_23895</name>
</gene>
<evidence type="ECO:0000313" key="1">
    <source>
        <dbReference type="EMBL" id="OIN56672.1"/>
    </source>
</evidence>
<dbReference type="Proteomes" id="UP000181790">
    <property type="component" value="Unassembled WGS sequence"/>
</dbReference>
<proteinExistence type="predicted"/>